<keyword evidence="4" id="KW-0012">Acyltransferase</keyword>
<proteinExistence type="predicted"/>
<protein>
    <submittedName>
        <fullName evidence="7">Acetyltransferase (GNAT) family protein</fullName>
    </submittedName>
</protein>
<keyword evidence="8" id="KW-1185">Reference proteome</keyword>
<dbReference type="PROSITE" id="PS51186">
    <property type="entry name" value="GNAT"/>
    <property type="match status" value="1"/>
</dbReference>
<dbReference type="PANTHER" id="PTHR36449">
    <property type="entry name" value="ACETYLTRANSFERASE-RELATED"/>
    <property type="match status" value="1"/>
</dbReference>
<dbReference type="Proteomes" id="UP000295008">
    <property type="component" value="Unassembled WGS sequence"/>
</dbReference>
<keyword evidence="3 7" id="KW-0808">Transferase</keyword>
<dbReference type="SUPFAM" id="SSF55729">
    <property type="entry name" value="Acyl-CoA N-acyltransferases (Nat)"/>
    <property type="match status" value="1"/>
</dbReference>
<evidence type="ECO:0000256" key="2">
    <source>
        <dbReference type="ARBA" id="ARBA00022649"/>
    </source>
</evidence>
<dbReference type="GO" id="GO:0016747">
    <property type="term" value="F:acyltransferase activity, transferring groups other than amino-acyl groups"/>
    <property type="evidence" value="ECO:0007669"/>
    <property type="project" value="InterPro"/>
</dbReference>
<comment type="catalytic activity">
    <reaction evidence="5">
        <text>glycyl-tRNA(Gly) + acetyl-CoA = N-acetylglycyl-tRNA(Gly) + CoA + H(+)</text>
        <dbReference type="Rhea" id="RHEA:81867"/>
        <dbReference type="Rhea" id="RHEA-COMP:9683"/>
        <dbReference type="Rhea" id="RHEA-COMP:19766"/>
        <dbReference type="ChEBI" id="CHEBI:15378"/>
        <dbReference type="ChEBI" id="CHEBI:57287"/>
        <dbReference type="ChEBI" id="CHEBI:57288"/>
        <dbReference type="ChEBI" id="CHEBI:78522"/>
        <dbReference type="ChEBI" id="CHEBI:232036"/>
    </reaction>
</comment>
<keyword evidence="2" id="KW-1277">Toxin-antitoxin system</keyword>
<gene>
    <name evidence="7" type="ORF">EDC14_1004169</name>
</gene>
<evidence type="ECO:0000313" key="8">
    <source>
        <dbReference type="Proteomes" id="UP000295008"/>
    </source>
</evidence>
<comment type="caution">
    <text evidence="7">The sequence shown here is derived from an EMBL/GenBank/DDBJ whole genome shotgun (WGS) entry which is preliminary data.</text>
</comment>
<dbReference type="Pfam" id="PF13508">
    <property type="entry name" value="Acetyltransf_7"/>
    <property type="match status" value="1"/>
</dbReference>
<dbReference type="InterPro" id="IPR016181">
    <property type="entry name" value="Acyl_CoA_acyltransferase"/>
</dbReference>
<dbReference type="RefSeq" id="WP_132013218.1">
    <property type="nucleotide sequence ID" value="NZ_SLUN01000004.1"/>
</dbReference>
<name>A0A4R1S4T5_HYDET</name>
<dbReference type="PANTHER" id="PTHR36449:SF1">
    <property type="entry name" value="ACETYLTRANSFERASE"/>
    <property type="match status" value="1"/>
</dbReference>
<dbReference type="Gene3D" id="3.40.630.30">
    <property type="match status" value="1"/>
</dbReference>
<dbReference type="OrthoDB" id="1798296at2"/>
<dbReference type="CDD" id="cd04301">
    <property type="entry name" value="NAT_SF"/>
    <property type="match status" value="1"/>
</dbReference>
<organism evidence="7 8">
    <name type="scientific">Hydrogenispora ethanolica</name>
    <dbReference type="NCBI Taxonomy" id="1082276"/>
    <lineage>
        <taxon>Bacteria</taxon>
        <taxon>Bacillati</taxon>
        <taxon>Bacillota</taxon>
        <taxon>Hydrogenispora</taxon>
    </lineage>
</organism>
<feature type="domain" description="N-acetyltransferase" evidence="6">
    <location>
        <begin position="1"/>
        <end position="180"/>
    </location>
</feature>
<evidence type="ECO:0000256" key="1">
    <source>
        <dbReference type="ARBA" id="ARBA00022491"/>
    </source>
</evidence>
<dbReference type="AlphaFoldDB" id="A0A4R1S4T5"/>
<dbReference type="EMBL" id="SLUN01000004">
    <property type="protein sequence ID" value="TCL74231.1"/>
    <property type="molecule type" value="Genomic_DNA"/>
</dbReference>
<keyword evidence="1" id="KW-0678">Repressor</keyword>
<evidence type="ECO:0000259" key="6">
    <source>
        <dbReference type="PROSITE" id="PS51186"/>
    </source>
</evidence>
<evidence type="ECO:0000256" key="4">
    <source>
        <dbReference type="ARBA" id="ARBA00023315"/>
    </source>
</evidence>
<evidence type="ECO:0000256" key="3">
    <source>
        <dbReference type="ARBA" id="ARBA00022679"/>
    </source>
</evidence>
<sequence length="182" mass="21102">MFDPIYEQLAEQMVLVNYSPGYKLGEFDCGIPEYNVFIQNDAESLIDLNFTQIKLLINKNNADVVGYIALCSDSFFVDKAEKEKYNIQFSTFPALKIGKLAVHQNYRGRKIGHYLIFLTLGIVESMNEMGVACRFITVDADMEFDPNTPLFYEKFGFVYNEHGVYQGLKRKTRSMRYDIYNE</sequence>
<evidence type="ECO:0000313" key="7">
    <source>
        <dbReference type="EMBL" id="TCL74231.1"/>
    </source>
</evidence>
<evidence type="ECO:0000256" key="5">
    <source>
        <dbReference type="ARBA" id="ARBA00049880"/>
    </source>
</evidence>
<dbReference type="InterPro" id="IPR000182">
    <property type="entry name" value="GNAT_dom"/>
</dbReference>
<reference evidence="7 8" key="1">
    <citation type="submission" date="2019-03" db="EMBL/GenBank/DDBJ databases">
        <title>Genomic Encyclopedia of Type Strains, Phase IV (KMG-IV): sequencing the most valuable type-strain genomes for metagenomic binning, comparative biology and taxonomic classification.</title>
        <authorList>
            <person name="Goeker M."/>
        </authorList>
    </citation>
    <scope>NUCLEOTIDE SEQUENCE [LARGE SCALE GENOMIC DNA]</scope>
    <source>
        <strain evidence="7 8">LX-B</strain>
    </source>
</reference>
<accession>A0A4R1S4T5</accession>